<keyword evidence="5" id="KW-1185">Reference proteome</keyword>
<name>A0ABZ0GNG5_9GAMM</name>
<dbReference type="Pfam" id="PF13401">
    <property type="entry name" value="AAA_22"/>
    <property type="match status" value="1"/>
</dbReference>
<proteinExistence type="predicted"/>
<evidence type="ECO:0000259" key="3">
    <source>
        <dbReference type="SMART" id="SM00382"/>
    </source>
</evidence>
<gene>
    <name evidence="4" type="ORF">RI844_17380</name>
</gene>
<dbReference type="SUPFAM" id="SSF52540">
    <property type="entry name" value="P-loop containing nucleoside triphosphate hydrolases"/>
    <property type="match status" value="1"/>
</dbReference>
<dbReference type="SMART" id="SM00382">
    <property type="entry name" value="AAA"/>
    <property type="match status" value="1"/>
</dbReference>
<dbReference type="Gene3D" id="3.40.50.300">
    <property type="entry name" value="P-loop containing nucleotide triphosphate hydrolases"/>
    <property type="match status" value="1"/>
</dbReference>
<feature type="transmembrane region" description="Helical" evidence="2">
    <location>
        <begin position="396"/>
        <end position="415"/>
    </location>
</feature>
<evidence type="ECO:0000313" key="5">
    <source>
        <dbReference type="Proteomes" id="UP001301442"/>
    </source>
</evidence>
<feature type="region of interest" description="Disordered" evidence="1">
    <location>
        <begin position="42"/>
        <end position="117"/>
    </location>
</feature>
<dbReference type="EMBL" id="CP136600">
    <property type="protein sequence ID" value="WOH37115.1"/>
    <property type="molecule type" value="Genomic_DNA"/>
</dbReference>
<sequence length="873" mass="100247">MSLPPKYSLSPITLCANFPALFITFLFIFCCQTLAFAAESKSDKNIEKVESENSKQEITQAQSIKENKEQVVEKELPNTAEDDVGSRIDETGEGDVEAQNAAEQNEEENQYKPEPINSDYLTDNSLEKFEQEFYLLQDKVASLSRSADDYEELYGRIRPVMAEKTAQLYEKIKHKGVDLKLLTQVRNDEEFIELFSRASEIKNFYLLRHNIFKEATDEFRELLTSTKLNGINEAKLEFDYVRLQILIIFKATFQRVIEIPERFTLAPVDIFINLVMIFIAIVVLKKWRSWAKLGLPQWRQKILAVRPRTSGRMKAARAIWYFENTRTPIEWLLFVNFILSSIDIVQIQILIDVISTLTFWLCLTYFVFSFLSKMIERGKQNVLKNITKNQSSSLKVVVWWAGWYKLSFELTGIFIANGTIFAWLETLFRLLLLPVYIFFILQWRKDCFNYIDEERDAPELIKKMITERKGIKGFIFANVALVFVIYFVATKVFLSLISKVESGRRITAEIYRKKLLNDNTELLEKTKSAANLYPDIYQILIDSDNSNVASVFEGPVSKVMTMLENKERSHIAITGERGIGKTHFLQDLAKQHGKAITLNCTEDFSDILQSVKDQLGLEGENIKTSEIVKALKEQEIDLVLLDNCHRLLTAEASGQREIRRLYGWINELKGLALWVLTFDSSSWSLLNALGIATGFFSTNIQLKSWTEDQISDLFELRCKEAEIDIDFAQLVIPRQLADIEDDSIESRNKSGIYRIIWGYADGNPAVACRAFANSIIYSEGKLVAKLPISPNGKIIEHFDINSLLVLRVLCQFGRCSVNDIVKNLRLHGLVVNSALAACVAQGIVEQVNGRFQITWFWFRTASKYLARQNLLTR</sequence>
<feature type="compositionally biased region" description="Basic and acidic residues" evidence="1">
    <location>
        <begin position="65"/>
        <end position="76"/>
    </location>
</feature>
<dbReference type="InterPro" id="IPR027417">
    <property type="entry name" value="P-loop_NTPase"/>
</dbReference>
<dbReference type="InterPro" id="IPR049945">
    <property type="entry name" value="AAA_22"/>
</dbReference>
<feature type="transmembrane region" description="Helical" evidence="2">
    <location>
        <begin position="331"/>
        <end position="351"/>
    </location>
</feature>
<feature type="transmembrane region" description="Helical" evidence="2">
    <location>
        <begin position="263"/>
        <end position="284"/>
    </location>
</feature>
<protein>
    <submittedName>
        <fullName evidence="4">AAA family ATPase</fullName>
    </submittedName>
</protein>
<feature type="compositionally biased region" description="Basic and acidic residues" evidence="1">
    <location>
        <begin position="42"/>
        <end position="55"/>
    </location>
</feature>
<evidence type="ECO:0000313" key="4">
    <source>
        <dbReference type="EMBL" id="WOH37115.1"/>
    </source>
</evidence>
<feature type="transmembrane region" description="Helical" evidence="2">
    <location>
        <begin position="421"/>
        <end position="441"/>
    </location>
</feature>
<keyword evidence="2" id="KW-0812">Transmembrane</keyword>
<reference evidence="4 5" key="1">
    <citation type="submission" date="2023-09" db="EMBL/GenBank/DDBJ databases">
        <authorList>
            <person name="Qi X."/>
        </authorList>
    </citation>
    <scope>NUCLEOTIDE SEQUENCE [LARGE SCALE GENOMIC DNA]</scope>
    <source>
        <strain evidence="4 5">S1-1</strain>
    </source>
</reference>
<dbReference type="RefSeq" id="WP_348395909.1">
    <property type="nucleotide sequence ID" value="NZ_CP136600.1"/>
</dbReference>
<feature type="domain" description="AAA+ ATPase" evidence="3">
    <location>
        <begin position="567"/>
        <end position="726"/>
    </location>
</feature>
<keyword evidence="2" id="KW-0472">Membrane</keyword>
<evidence type="ECO:0000256" key="1">
    <source>
        <dbReference type="SAM" id="MobiDB-lite"/>
    </source>
</evidence>
<organism evidence="4 5">
    <name type="scientific">Thalassotalea fonticola</name>
    <dbReference type="NCBI Taxonomy" id="3065649"/>
    <lineage>
        <taxon>Bacteria</taxon>
        <taxon>Pseudomonadati</taxon>
        <taxon>Pseudomonadota</taxon>
        <taxon>Gammaproteobacteria</taxon>
        <taxon>Alteromonadales</taxon>
        <taxon>Colwelliaceae</taxon>
        <taxon>Thalassotalea</taxon>
    </lineage>
</organism>
<accession>A0ABZ0GNG5</accession>
<dbReference type="Proteomes" id="UP001301442">
    <property type="component" value="Chromosome"/>
</dbReference>
<feature type="transmembrane region" description="Helical" evidence="2">
    <location>
        <begin position="473"/>
        <end position="497"/>
    </location>
</feature>
<feature type="transmembrane region" description="Helical" evidence="2">
    <location>
        <begin position="357"/>
        <end position="375"/>
    </location>
</feature>
<dbReference type="InterPro" id="IPR003593">
    <property type="entry name" value="AAA+_ATPase"/>
</dbReference>
<evidence type="ECO:0000256" key="2">
    <source>
        <dbReference type="SAM" id="Phobius"/>
    </source>
</evidence>
<keyword evidence="2" id="KW-1133">Transmembrane helix</keyword>